<dbReference type="PANTHER" id="PTHR33361">
    <property type="entry name" value="GLR0591 PROTEIN"/>
    <property type="match status" value="1"/>
</dbReference>
<evidence type="ECO:0000313" key="2">
    <source>
        <dbReference type="EMBL" id="SDB92481.1"/>
    </source>
</evidence>
<feature type="region of interest" description="Disordered" evidence="1">
    <location>
        <begin position="588"/>
        <end position="612"/>
    </location>
</feature>
<keyword evidence="3" id="KW-1185">Reference proteome</keyword>
<name>A0A1G6HE35_9ACTN</name>
<evidence type="ECO:0000313" key="3">
    <source>
        <dbReference type="Proteomes" id="UP000199086"/>
    </source>
</evidence>
<dbReference type="Proteomes" id="UP000199086">
    <property type="component" value="Unassembled WGS sequence"/>
</dbReference>
<reference evidence="2 3" key="1">
    <citation type="submission" date="2016-06" db="EMBL/GenBank/DDBJ databases">
        <authorList>
            <person name="Olsen C.W."/>
            <person name="Carey S."/>
            <person name="Hinshaw L."/>
            <person name="Karasin A.I."/>
        </authorList>
    </citation>
    <scope>NUCLEOTIDE SEQUENCE [LARGE SCALE GENOMIC DNA]</scope>
    <source>
        <strain evidence="2 3">LZ-22</strain>
    </source>
</reference>
<evidence type="ECO:0000256" key="1">
    <source>
        <dbReference type="SAM" id="MobiDB-lite"/>
    </source>
</evidence>
<dbReference type="STRING" id="1577474.GA0111570_10928"/>
<protein>
    <submittedName>
        <fullName evidence="2">Uncharacterized conserved protein, DUF885 familyt</fullName>
    </submittedName>
</protein>
<gene>
    <name evidence="2" type="ORF">GA0111570_10928</name>
</gene>
<dbReference type="AlphaFoldDB" id="A0A1G6HE35"/>
<accession>A0A1G6HE35</accession>
<organism evidence="2 3">
    <name type="scientific">Raineyella antarctica</name>
    <dbReference type="NCBI Taxonomy" id="1577474"/>
    <lineage>
        <taxon>Bacteria</taxon>
        <taxon>Bacillati</taxon>
        <taxon>Actinomycetota</taxon>
        <taxon>Actinomycetes</taxon>
        <taxon>Propionibacteriales</taxon>
        <taxon>Propionibacteriaceae</taxon>
        <taxon>Raineyella</taxon>
    </lineage>
</organism>
<sequence>MHGAGSLPPVRQPSAIDVIAEDHVRLFAVLRPTWATSLGIPGHDDRMGDLSPAGHEEYAELVRTTLQLLDSAEREVAGTDAAQRDAVTLAALRDRLGLELESYEAGEYRAAVNNIESPVQGLRDVFDLMPSETAADWEMIGARLADLPQAIEGYISCLREGLAGPGPRPTRRQAEQGLADAVLLADPAHSWFVTFVAGARPDGQAPGAPQGLGVAPGLGDALAARLHRSARSAAEAYDHLARVLRDEVLPGAPEADAVGRERYARFSREYIGAAVDLDETYEWGLDNLRAIAAEQRRLAARIAGPGASVADAVAVLDADPSRRVHGTAALQQWMTQVTEEAITALDGTHFDISGELRRLECRIAPTTTGGIYYTGPSDDWSRPGRMWWSVPPGVEEFSTWRERTTVYHEGVPGHHLQIGRAVVNKDELNIWRRLVCWTSGHGEGWALYAERLMAELGFLDDPGDRFGMLDAQMLRAARVVFDIGVHLGKPAPAEFGGGTWDAAKGWTFLREHVASDEATLRFEWNRYLTWPGQAPSYMVGQRIWQDLRREAAASAEARGEVFSLRDFHARALALGSLPLQVLRTALSGGSGGPSGPGAPGGSGSGRAGVHHG</sequence>
<dbReference type="InterPro" id="IPR010281">
    <property type="entry name" value="DUF885"/>
</dbReference>
<dbReference type="Pfam" id="PF05960">
    <property type="entry name" value="DUF885"/>
    <property type="match status" value="1"/>
</dbReference>
<proteinExistence type="predicted"/>
<feature type="compositionally biased region" description="Gly residues" evidence="1">
    <location>
        <begin position="588"/>
        <end position="606"/>
    </location>
</feature>
<dbReference type="EMBL" id="FMYF01000009">
    <property type="protein sequence ID" value="SDB92481.1"/>
    <property type="molecule type" value="Genomic_DNA"/>
</dbReference>
<dbReference type="PANTHER" id="PTHR33361:SF2">
    <property type="entry name" value="DUF885 DOMAIN-CONTAINING PROTEIN"/>
    <property type="match status" value="1"/>
</dbReference>